<sequence length="505" mass="59006">MEVIRELVDLVSRNKLKSIELLGQAEQGRTSMVNSLYFKIASGEFISDEEAASYYFGTLPADQGYRKLKNRLKNRLINAVFFIDTKQPGYTDWDQAYITCCKEWAAVKILLNRGASKVAVDLALKIFKHAQYYQFSELLVNISKILRLYYSTRQPDARKLKYYDNLHAEYVGLWQSENLAEDLYIRLVHNHLLNRSQATPGSSMAKTYYEQLRPLMEEHRSYHFLRHVYLLKVAALMEEGNYMETALACDEAIGALAEIAFVPPQALLTFLYQKLVCHIQLKDYPTGRVVVERALELENEGSYNWYKNRALCLLLALHTHNYQQAYSIWQHATSHPSFKQLGKRSAEHWKIYEAWLQYLIFIGKLSVYSPETNSKFRLNKFLNEVPTFSKDKKGMNIPILIIQILFMIAQKRFDAVIDRMEAIDRYCSRYLKQDENYRCNVFIRLLLQIPKAHFHPQAIRPRAERYLAMLRQHPLQISPQGHEMEIVPFEDLWEMTVATLGRKGG</sequence>
<proteinExistence type="predicted"/>
<dbReference type="HOGENOM" id="CLU_539427_0_0_10"/>
<dbReference type="Proteomes" id="UP000008461">
    <property type="component" value="Chromosome"/>
</dbReference>
<dbReference type="eggNOG" id="COG0457">
    <property type="taxonomic scope" value="Bacteria"/>
</dbReference>
<evidence type="ECO:0000313" key="2">
    <source>
        <dbReference type="Proteomes" id="UP000008461"/>
    </source>
</evidence>
<dbReference type="RefSeq" id="WP_013766282.1">
    <property type="nucleotide sequence ID" value="NC_015510.1"/>
</dbReference>
<dbReference type="KEGG" id="hhy:Halhy_3893"/>
<protein>
    <submittedName>
        <fullName evidence="1">Uncharacterized protein</fullName>
    </submittedName>
</protein>
<gene>
    <name evidence="1" type="ordered locus">Halhy_3893</name>
</gene>
<evidence type="ECO:0000313" key="1">
    <source>
        <dbReference type="EMBL" id="AEE51743.1"/>
    </source>
</evidence>
<reference key="2">
    <citation type="submission" date="2011-04" db="EMBL/GenBank/DDBJ databases">
        <title>Complete sequence of chromosome of Haliscomenobacter hydrossis DSM 1100.</title>
        <authorList>
            <consortium name="US DOE Joint Genome Institute (JGI-PGF)"/>
            <person name="Lucas S."/>
            <person name="Han J."/>
            <person name="Lapidus A."/>
            <person name="Bruce D."/>
            <person name="Goodwin L."/>
            <person name="Pitluck S."/>
            <person name="Peters L."/>
            <person name="Kyrpides N."/>
            <person name="Mavromatis K."/>
            <person name="Ivanova N."/>
            <person name="Ovchinnikova G."/>
            <person name="Pagani I."/>
            <person name="Daligault H."/>
            <person name="Detter J.C."/>
            <person name="Han C."/>
            <person name="Land M."/>
            <person name="Hauser L."/>
            <person name="Markowitz V."/>
            <person name="Cheng J.-F."/>
            <person name="Hugenholtz P."/>
            <person name="Woyke T."/>
            <person name="Wu D."/>
            <person name="Verbarg S."/>
            <person name="Frueling A."/>
            <person name="Brambilla E."/>
            <person name="Klenk H.-P."/>
            <person name="Eisen J.A."/>
        </authorList>
    </citation>
    <scope>NUCLEOTIDE SEQUENCE</scope>
    <source>
        <strain>DSM 1100</strain>
    </source>
</reference>
<dbReference type="STRING" id="760192.Halhy_3893"/>
<keyword evidence="2" id="KW-1185">Reference proteome</keyword>
<name>F4L3A9_HALH1</name>
<dbReference type="OrthoDB" id="1490648at2"/>
<dbReference type="AlphaFoldDB" id="F4L3A9"/>
<accession>F4L3A9</accession>
<reference evidence="1 2" key="1">
    <citation type="journal article" date="2011" name="Stand. Genomic Sci.">
        <title>Complete genome sequence of Haliscomenobacter hydrossis type strain (O).</title>
        <authorList>
            <consortium name="US DOE Joint Genome Institute (JGI-PGF)"/>
            <person name="Daligault H."/>
            <person name="Lapidus A."/>
            <person name="Zeytun A."/>
            <person name="Nolan M."/>
            <person name="Lucas S."/>
            <person name="Del Rio T.G."/>
            <person name="Tice H."/>
            <person name="Cheng J.F."/>
            <person name="Tapia R."/>
            <person name="Han C."/>
            <person name="Goodwin L."/>
            <person name="Pitluck S."/>
            <person name="Liolios K."/>
            <person name="Pagani I."/>
            <person name="Ivanova N."/>
            <person name="Huntemann M."/>
            <person name="Mavromatis K."/>
            <person name="Mikhailova N."/>
            <person name="Pati A."/>
            <person name="Chen A."/>
            <person name="Palaniappan K."/>
            <person name="Land M."/>
            <person name="Hauser L."/>
            <person name="Brambilla E.M."/>
            <person name="Rohde M."/>
            <person name="Verbarg S."/>
            <person name="Goker M."/>
            <person name="Bristow J."/>
            <person name="Eisen J.A."/>
            <person name="Markowitz V."/>
            <person name="Hugenholtz P."/>
            <person name="Kyrpides N.C."/>
            <person name="Klenk H.P."/>
            <person name="Woyke T."/>
        </authorList>
    </citation>
    <scope>NUCLEOTIDE SEQUENCE [LARGE SCALE GENOMIC DNA]</scope>
    <source>
        <strain evidence="2">ATCC 27775 / DSM 1100 / LMG 10767 / O</strain>
    </source>
</reference>
<organism evidence="1 2">
    <name type="scientific">Haliscomenobacter hydrossis (strain ATCC 27775 / DSM 1100 / LMG 10767 / O)</name>
    <dbReference type="NCBI Taxonomy" id="760192"/>
    <lineage>
        <taxon>Bacteria</taxon>
        <taxon>Pseudomonadati</taxon>
        <taxon>Bacteroidota</taxon>
        <taxon>Saprospiria</taxon>
        <taxon>Saprospirales</taxon>
        <taxon>Haliscomenobacteraceae</taxon>
        <taxon>Haliscomenobacter</taxon>
    </lineage>
</organism>
<dbReference type="EMBL" id="CP002691">
    <property type="protein sequence ID" value="AEE51743.1"/>
    <property type="molecule type" value="Genomic_DNA"/>
</dbReference>